<evidence type="ECO:0000256" key="1">
    <source>
        <dbReference type="ARBA" id="ARBA00023002"/>
    </source>
</evidence>
<evidence type="ECO:0000313" key="4">
    <source>
        <dbReference type="Proteomes" id="UP000306477"/>
    </source>
</evidence>
<dbReference type="InterPro" id="IPR016163">
    <property type="entry name" value="Ald_DH_C"/>
</dbReference>
<dbReference type="CDD" id="cd07122">
    <property type="entry name" value="ALDH_F20_ACDH"/>
    <property type="match status" value="1"/>
</dbReference>
<keyword evidence="4" id="KW-1185">Reference proteome</keyword>
<dbReference type="InterPro" id="IPR015590">
    <property type="entry name" value="Aldehyde_DH_dom"/>
</dbReference>
<dbReference type="Gene3D" id="3.40.605.10">
    <property type="entry name" value="Aldehyde Dehydrogenase, Chain A, domain 1"/>
    <property type="match status" value="1"/>
</dbReference>
<sequence length="476" mass="52438">MSVNVTKEKALTEEQQKELDSALEKARNALAIIETYDQEKVDRLCQAVAWAVSNKKTFTRLTEMGIEESKLGDYESRMNKRFKIRGILRDALRQKSVGIIEEIPEKGIVKYAKPVGVIASIVPTTNPDLTPAGSAIYAIKARDVVIFSPHPRAKNTSFETVQLMRDALEREGAPADILQCLTNVNIPMTKALMERADLVLATGGKDMVKSAYSSGTPAYGVGAGNSTMIIDETADIEEAARNSMLSKTSDFGSGCSADGNLIISDQIFDQFLDQLVKEGGYIADEEEKEKLRNVMWDNEGKRLPTTVAISPQELAEIAGFTIPTDRKFIIVHGDGIGKEYPFSGEKLTTLMAVYKYEGEFENALDMMRAIYEVGGKGHSCGIYSFNDEHIHRLALAAPVSRIMVRQPQSKANAGAFDNGMPMTSSLGCGTWGGNIVSENVNLKHYMNTTWVSRKIPLDRPSDEELFGDFYDADLEN</sequence>
<feature type="domain" description="Aldehyde dehydrogenase" evidence="2">
    <location>
        <begin position="12"/>
        <end position="277"/>
    </location>
</feature>
<dbReference type="OrthoDB" id="9815791at2"/>
<dbReference type="RefSeq" id="WP_136381064.1">
    <property type="nucleotide sequence ID" value="NZ_SLUB01000045.1"/>
</dbReference>
<dbReference type="GO" id="GO:0016620">
    <property type="term" value="F:oxidoreductase activity, acting on the aldehyde or oxo group of donors, NAD or NADP as acceptor"/>
    <property type="evidence" value="ECO:0007669"/>
    <property type="project" value="InterPro"/>
</dbReference>
<dbReference type="InterPro" id="IPR016161">
    <property type="entry name" value="Ald_DH/histidinol_DH"/>
</dbReference>
<evidence type="ECO:0000259" key="2">
    <source>
        <dbReference type="Pfam" id="PF00171"/>
    </source>
</evidence>
<comment type="caution">
    <text evidence="3">The sequence shown here is derived from an EMBL/GenBank/DDBJ whole genome shotgun (WGS) entry which is preliminary data.</text>
</comment>
<dbReference type="Gene3D" id="3.40.309.10">
    <property type="entry name" value="Aldehyde Dehydrogenase, Chain A, domain 2"/>
    <property type="match status" value="1"/>
</dbReference>
<dbReference type="Proteomes" id="UP000306477">
    <property type="component" value="Unassembled WGS sequence"/>
</dbReference>
<dbReference type="PANTHER" id="PTHR11699">
    <property type="entry name" value="ALDEHYDE DEHYDROGENASE-RELATED"/>
    <property type="match status" value="1"/>
</dbReference>
<protein>
    <submittedName>
        <fullName evidence="3">Aldehyde dehydrogenase family protein</fullName>
    </submittedName>
</protein>
<gene>
    <name evidence="3" type="ORF">E1I69_18590</name>
</gene>
<dbReference type="AlphaFoldDB" id="A0A4S3PM34"/>
<dbReference type="InterPro" id="IPR016162">
    <property type="entry name" value="Ald_DH_N"/>
</dbReference>
<proteinExistence type="predicted"/>
<accession>A0A4S3PM34</accession>
<dbReference type="Pfam" id="PF00171">
    <property type="entry name" value="Aldedh"/>
    <property type="match status" value="1"/>
</dbReference>
<name>A0A4S3PM34_9BACI</name>
<organism evidence="3 4">
    <name type="scientific">Bacillus timonensis</name>
    <dbReference type="NCBI Taxonomy" id="1033734"/>
    <lineage>
        <taxon>Bacteria</taxon>
        <taxon>Bacillati</taxon>
        <taxon>Bacillota</taxon>
        <taxon>Bacilli</taxon>
        <taxon>Bacillales</taxon>
        <taxon>Bacillaceae</taxon>
        <taxon>Bacillus</taxon>
    </lineage>
</organism>
<reference evidence="3 4" key="1">
    <citation type="journal article" date="2019" name="Indoor Air">
        <title>Impacts of indoor surface finishes on bacterial viability.</title>
        <authorList>
            <person name="Hu J."/>
            <person name="Maamar S.B."/>
            <person name="Glawe A.J."/>
            <person name="Gottel N."/>
            <person name="Gilbert J.A."/>
            <person name="Hartmann E.M."/>
        </authorList>
    </citation>
    <scope>NUCLEOTIDE SEQUENCE [LARGE SCALE GENOMIC DNA]</scope>
    <source>
        <strain evidence="3 4">AF060A6</strain>
    </source>
</reference>
<evidence type="ECO:0000313" key="3">
    <source>
        <dbReference type="EMBL" id="THE10529.1"/>
    </source>
</evidence>
<dbReference type="EMBL" id="SLUB01000045">
    <property type="protein sequence ID" value="THE10529.1"/>
    <property type="molecule type" value="Genomic_DNA"/>
</dbReference>
<keyword evidence="1" id="KW-0560">Oxidoreductase</keyword>
<dbReference type="SUPFAM" id="SSF53720">
    <property type="entry name" value="ALDH-like"/>
    <property type="match status" value="1"/>
</dbReference>